<dbReference type="EMBL" id="VKHP01000160">
    <property type="protein sequence ID" value="NEV00103.1"/>
    <property type="molecule type" value="Genomic_DNA"/>
</dbReference>
<evidence type="ECO:0000313" key="2">
    <source>
        <dbReference type="Proteomes" id="UP000468531"/>
    </source>
</evidence>
<dbReference type="AlphaFoldDB" id="A0A6P1BR74"/>
<comment type="caution">
    <text evidence="1">The sequence shown here is derived from an EMBL/GenBank/DDBJ whole genome shotgun (WGS) entry which is preliminary data.</text>
</comment>
<dbReference type="Proteomes" id="UP000468531">
    <property type="component" value="Unassembled WGS sequence"/>
</dbReference>
<keyword evidence="2" id="KW-1185">Reference proteome</keyword>
<reference evidence="1 2" key="1">
    <citation type="journal article" date="2020" name="Arch. Microbiol.">
        <title>Bradyrhizobium uaiense sp. nov., a new highly efficient cowpea symbiont.</title>
        <authorList>
            <person name="Cabral Michel D."/>
            <person name="Azarias Guimaraes A."/>
            <person name="Martins da Costa E."/>
            <person name="Soares de Carvalho T."/>
            <person name="Balsanelli E."/>
            <person name="Willems A."/>
            <person name="Maltempi de Souza E."/>
            <person name="de Souza Moreira F.M."/>
        </authorList>
    </citation>
    <scope>NUCLEOTIDE SEQUENCE [LARGE SCALE GENOMIC DNA]</scope>
    <source>
        <strain evidence="1 2">UFLA 03-164</strain>
    </source>
</reference>
<dbReference type="RefSeq" id="WP_163159679.1">
    <property type="nucleotide sequence ID" value="NZ_VKHP01000160.1"/>
</dbReference>
<sequence>MAQSLTIVAPEDVLEGIQAALPGDEILWSDREPMDSPLNPLDDPLGGIPIDYICHIVTIVLQTGTAGATFASAVVKLVNLLKKPVQVRDTKTNKLVITVKPGTTTKQLEDAIPSDPDAPA</sequence>
<evidence type="ECO:0000313" key="1">
    <source>
        <dbReference type="EMBL" id="NEV00103.1"/>
    </source>
</evidence>
<proteinExistence type="predicted"/>
<gene>
    <name evidence="1" type="ORF">FNJ47_30875</name>
</gene>
<accession>A0A6P1BR74</accession>
<organism evidence="1 2">
    <name type="scientific">Bradyrhizobium uaiense</name>
    <dbReference type="NCBI Taxonomy" id="2594946"/>
    <lineage>
        <taxon>Bacteria</taxon>
        <taxon>Pseudomonadati</taxon>
        <taxon>Pseudomonadota</taxon>
        <taxon>Alphaproteobacteria</taxon>
        <taxon>Hyphomicrobiales</taxon>
        <taxon>Nitrobacteraceae</taxon>
        <taxon>Bradyrhizobium</taxon>
    </lineage>
</organism>
<name>A0A6P1BR74_9BRAD</name>
<protein>
    <submittedName>
        <fullName evidence="1">Uncharacterized protein</fullName>
    </submittedName>
</protein>